<evidence type="ECO:0000259" key="1">
    <source>
        <dbReference type="Pfam" id="PF13744"/>
    </source>
</evidence>
<name>A0ABQ1GH54_9GAMM</name>
<dbReference type="RefSeq" id="WP_188472761.1">
    <property type="nucleotide sequence ID" value="NZ_BMFZ01000004.1"/>
</dbReference>
<organism evidence="2 3">
    <name type="scientific">Hafnia psychrotolerans</name>
    <dbReference type="NCBI Taxonomy" id="1477018"/>
    <lineage>
        <taxon>Bacteria</taxon>
        <taxon>Pseudomonadati</taxon>
        <taxon>Pseudomonadota</taxon>
        <taxon>Gammaproteobacteria</taxon>
        <taxon>Enterobacterales</taxon>
        <taxon>Hafniaceae</taxon>
        <taxon>Hafnia</taxon>
    </lineage>
</organism>
<dbReference type="Pfam" id="PF13744">
    <property type="entry name" value="HTH_37"/>
    <property type="match status" value="1"/>
</dbReference>
<dbReference type="EMBL" id="BMFZ01000004">
    <property type="protein sequence ID" value="GGA43576.1"/>
    <property type="molecule type" value="Genomic_DNA"/>
</dbReference>
<dbReference type="SUPFAM" id="SSF47413">
    <property type="entry name" value="lambda repressor-like DNA-binding domains"/>
    <property type="match status" value="1"/>
</dbReference>
<dbReference type="InterPro" id="IPR010982">
    <property type="entry name" value="Lambda_DNA-bd_dom_sf"/>
</dbReference>
<dbReference type="Gene3D" id="1.10.260.40">
    <property type="entry name" value="lambda repressor-like DNA-binding domains"/>
    <property type="match status" value="1"/>
</dbReference>
<comment type="caution">
    <text evidence="2">The sequence shown here is derived from an EMBL/GenBank/DDBJ whole genome shotgun (WGS) entry which is preliminary data.</text>
</comment>
<dbReference type="InterPro" id="IPR039554">
    <property type="entry name" value="HigA2-like_HTH"/>
</dbReference>
<keyword evidence="3" id="KW-1185">Reference proteome</keyword>
<evidence type="ECO:0000313" key="3">
    <source>
        <dbReference type="Proteomes" id="UP000627464"/>
    </source>
</evidence>
<reference evidence="3" key="1">
    <citation type="journal article" date="2019" name="Int. J. Syst. Evol. Microbiol.">
        <title>The Global Catalogue of Microorganisms (GCM) 10K type strain sequencing project: providing services to taxonomists for standard genome sequencing and annotation.</title>
        <authorList>
            <consortium name="The Broad Institute Genomics Platform"/>
            <consortium name="The Broad Institute Genome Sequencing Center for Infectious Disease"/>
            <person name="Wu L."/>
            <person name="Ma J."/>
        </authorList>
    </citation>
    <scope>NUCLEOTIDE SEQUENCE [LARGE SCALE GENOMIC DNA]</scope>
    <source>
        <strain evidence="3">CGMCC 1.12806</strain>
    </source>
</reference>
<evidence type="ECO:0000313" key="2">
    <source>
        <dbReference type="EMBL" id="GGA43576.1"/>
    </source>
</evidence>
<protein>
    <submittedName>
        <fullName evidence="2">Transcriptional regulator</fullName>
    </submittedName>
</protein>
<gene>
    <name evidence="2" type="ORF">GCM10011328_18260</name>
</gene>
<feature type="domain" description="HigA2-like helix-turn-helix" evidence="1">
    <location>
        <begin position="14"/>
        <end position="86"/>
    </location>
</feature>
<accession>A0ABQ1GH54</accession>
<sequence>MIIETFESVWDAIEDTPQQAENMKVRSTLMMILTAHIDKTKMTQVQAAKVFGVTQPRISDLMRGKISVFSIDMLVNMLASAELRITNIEISSKAVA</sequence>
<proteinExistence type="predicted"/>
<dbReference type="Proteomes" id="UP000627464">
    <property type="component" value="Unassembled WGS sequence"/>
</dbReference>